<gene>
    <name evidence="1" type="ORF">L1987_10276</name>
</gene>
<name>A0ACB9JRM7_9ASTR</name>
<evidence type="ECO:0000313" key="2">
    <source>
        <dbReference type="Proteomes" id="UP001056120"/>
    </source>
</evidence>
<accession>A0ACB9JRM7</accession>
<reference evidence="2" key="1">
    <citation type="journal article" date="2022" name="Mol. Ecol. Resour.">
        <title>The genomes of chicory, endive, great burdock and yacon provide insights into Asteraceae palaeo-polyploidization history and plant inulin production.</title>
        <authorList>
            <person name="Fan W."/>
            <person name="Wang S."/>
            <person name="Wang H."/>
            <person name="Wang A."/>
            <person name="Jiang F."/>
            <person name="Liu H."/>
            <person name="Zhao H."/>
            <person name="Xu D."/>
            <person name="Zhang Y."/>
        </authorList>
    </citation>
    <scope>NUCLEOTIDE SEQUENCE [LARGE SCALE GENOMIC DNA]</scope>
    <source>
        <strain evidence="2">cv. Yunnan</strain>
    </source>
</reference>
<sequence length="285" mass="32253">MFPTLFYLLITMFIFGPNKKRALVTLLAGHGGPVHEYPNQEMGSGVVMRRRHHEKLRQVFYKDLVCYKPTSDGEKCSDKMKGMRGRFLCLVFHENNFNQNSQTPTLSSEIRNEEKTENRLLLVEFEEKCPPGGSDSVILYTTSLRGIRKTFEDCNTIRFLLGSFRVTYDERDVSMHLEFREELWRTLGGRVVPPRLFIKGRHIGGVDEVVGFHEQGKLVDLLNGIPKCPVSGPCKGCGGMRFVLCVSCDGSRKVVLEEVGESDPPLPVRCVECNENGLVKCPVCF</sequence>
<organism evidence="1 2">
    <name type="scientific">Smallanthus sonchifolius</name>
    <dbReference type="NCBI Taxonomy" id="185202"/>
    <lineage>
        <taxon>Eukaryota</taxon>
        <taxon>Viridiplantae</taxon>
        <taxon>Streptophyta</taxon>
        <taxon>Embryophyta</taxon>
        <taxon>Tracheophyta</taxon>
        <taxon>Spermatophyta</taxon>
        <taxon>Magnoliopsida</taxon>
        <taxon>eudicotyledons</taxon>
        <taxon>Gunneridae</taxon>
        <taxon>Pentapetalae</taxon>
        <taxon>asterids</taxon>
        <taxon>campanulids</taxon>
        <taxon>Asterales</taxon>
        <taxon>Asteraceae</taxon>
        <taxon>Asteroideae</taxon>
        <taxon>Heliantheae alliance</taxon>
        <taxon>Millerieae</taxon>
        <taxon>Smallanthus</taxon>
    </lineage>
</organism>
<comment type="caution">
    <text evidence="1">The sequence shown here is derived from an EMBL/GenBank/DDBJ whole genome shotgun (WGS) entry which is preliminary data.</text>
</comment>
<evidence type="ECO:0000313" key="1">
    <source>
        <dbReference type="EMBL" id="KAI3822681.1"/>
    </source>
</evidence>
<dbReference type="Proteomes" id="UP001056120">
    <property type="component" value="Linkage Group LG03"/>
</dbReference>
<proteinExistence type="predicted"/>
<reference evidence="1 2" key="2">
    <citation type="journal article" date="2022" name="Mol. Ecol. Resour.">
        <title>The genomes of chicory, endive, great burdock and yacon provide insights into Asteraceae paleo-polyploidization history and plant inulin production.</title>
        <authorList>
            <person name="Fan W."/>
            <person name="Wang S."/>
            <person name="Wang H."/>
            <person name="Wang A."/>
            <person name="Jiang F."/>
            <person name="Liu H."/>
            <person name="Zhao H."/>
            <person name="Xu D."/>
            <person name="Zhang Y."/>
        </authorList>
    </citation>
    <scope>NUCLEOTIDE SEQUENCE [LARGE SCALE GENOMIC DNA]</scope>
    <source>
        <strain evidence="2">cv. Yunnan</strain>
        <tissue evidence="1">Leaves</tissue>
    </source>
</reference>
<dbReference type="EMBL" id="CM042020">
    <property type="protein sequence ID" value="KAI3822681.1"/>
    <property type="molecule type" value="Genomic_DNA"/>
</dbReference>
<protein>
    <submittedName>
        <fullName evidence="1">Uncharacterized protein</fullName>
    </submittedName>
</protein>
<keyword evidence="2" id="KW-1185">Reference proteome</keyword>